<evidence type="ECO:0000313" key="2">
    <source>
        <dbReference type="Proteomes" id="UP000070444"/>
    </source>
</evidence>
<reference evidence="1 2" key="1">
    <citation type="journal article" date="2015" name="Genome Biol. Evol.">
        <title>Phylogenomic analyses indicate that early fungi evolved digesting cell walls of algal ancestors of land plants.</title>
        <authorList>
            <person name="Chang Y."/>
            <person name="Wang S."/>
            <person name="Sekimoto S."/>
            <person name="Aerts A.L."/>
            <person name="Choi C."/>
            <person name="Clum A."/>
            <person name="LaButti K.M."/>
            <person name="Lindquist E.A."/>
            <person name="Yee Ngan C."/>
            <person name="Ohm R.A."/>
            <person name="Salamov A.A."/>
            <person name="Grigoriev I.V."/>
            <person name="Spatafora J.W."/>
            <person name="Berbee M.L."/>
        </authorList>
    </citation>
    <scope>NUCLEOTIDE SEQUENCE [LARGE SCALE GENOMIC DNA]</scope>
    <source>
        <strain evidence="1 2">NRRL 28638</strain>
    </source>
</reference>
<protein>
    <recommendedName>
        <fullName evidence="3">RNI-like protein</fullName>
    </recommendedName>
</protein>
<dbReference type="EMBL" id="KQ964488">
    <property type="protein sequence ID" value="KXN70967.1"/>
    <property type="molecule type" value="Genomic_DNA"/>
</dbReference>
<proteinExistence type="predicted"/>
<dbReference type="OrthoDB" id="1098139at2759"/>
<name>A0A137P7H3_CONC2</name>
<dbReference type="Proteomes" id="UP000070444">
    <property type="component" value="Unassembled WGS sequence"/>
</dbReference>
<evidence type="ECO:0008006" key="3">
    <source>
        <dbReference type="Google" id="ProtNLM"/>
    </source>
</evidence>
<dbReference type="Gene3D" id="3.80.10.10">
    <property type="entry name" value="Ribonuclease Inhibitor"/>
    <property type="match status" value="1"/>
</dbReference>
<evidence type="ECO:0000313" key="1">
    <source>
        <dbReference type="EMBL" id="KXN70967.1"/>
    </source>
</evidence>
<dbReference type="SUPFAM" id="SSF52058">
    <property type="entry name" value="L domain-like"/>
    <property type="match status" value="1"/>
</dbReference>
<gene>
    <name evidence="1" type="ORF">CONCODRAFT_6414</name>
</gene>
<accession>A0A137P7H3</accession>
<dbReference type="AlphaFoldDB" id="A0A137P7H3"/>
<sequence length="281" mass="33381">MLSYPKSEYGLIQFEFPKHLQKLKWINCFQFQSDSIDPIILNRQSRSIKYDNYYTMDININLVSTLKSLYWINTTENHTQLLSEILVNNSELNSLVVSFYRRIPIPFLQISNCTSLAKLTLLDAEFSRFFNIEKSMKFPYIKVLDTQSSSLDNIESINVLIHNCPNLEKLKYFSFPGCEDYLIKYINILSKIKSFYINASYYVPSFQIPVLPVSTLERLEIRSRYPIKFDFKLFNNIKLLKIVKNVRSTEYMSNWDNGPNYKELKGWRMIKYSNSILYWKI</sequence>
<dbReference type="InterPro" id="IPR032675">
    <property type="entry name" value="LRR_dom_sf"/>
</dbReference>
<keyword evidence="2" id="KW-1185">Reference proteome</keyword>
<organism evidence="1 2">
    <name type="scientific">Conidiobolus coronatus (strain ATCC 28846 / CBS 209.66 / NRRL 28638)</name>
    <name type="common">Delacroixia coronata</name>
    <dbReference type="NCBI Taxonomy" id="796925"/>
    <lineage>
        <taxon>Eukaryota</taxon>
        <taxon>Fungi</taxon>
        <taxon>Fungi incertae sedis</taxon>
        <taxon>Zoopagomycota</taxon>
        <taxon>Entomophthoromycotina</taxon>
        <taxon>Entomophthoromycetes</taxon>
        <taxon>Entomophthorales</taxon>
        <taxon>Ancylistaceae</taxon>
        <taxon>Conidiobolus</taxon>
    </lineage>
</organism>